<dbReference type="InterPro" id="IPR006101">
    <property type="entry name" value="Glyco_hydro_2"/>
</dbReference>
<dbReference type="InterPro" id="IPR051913">
    <property type="entry name" value="GH2_Domain-Containing"/>
</dbReference>
<dbReference type="InterPro" id="IPR008979">
    <property type="entry name" value="Galactose-bd-like_sf"/>
</dbReference>
<dbReference type="GO" id="GO:0004565">
    <property type="term" value="F:beta-galactosidase activity"/>
    <property type="evidence" value="ECO:0007669"/>
    <property type="project" value="UniProtKB-EC"/>
</dbReference>
<dbReference type="GO" id="GO:0005975">
    <property type="term" value="P:carbohydrate metabolic process"/>
    <property type="evidence" value="ECO:0007669"/>
    <property type="project" value="InterPro"/>
</dbReference>
<dbReference type="Pfam" id="PF16355">
    <property type="entry name" value="DUF4982"/>
    <property type="match status" value="1"/>
</dbReference>
<dbReference type="InterPro" id="IPR040605">
    <property type="entry name" value="Glyco_hydro2_dom5"/>
</dbReference>
<dbReference type="Pfam" id="PF00703">
    <property type="entry name" value="Glyco_hydro_2"/>
    <property type="match status" value="1"/>
</dbReference>
<evidence type="ECO:0000259" key="7">
    <source>
        <dbReference type="Pfam" id="PF16355"/>
    </source>
</evidence>
<dbReference type="EMBL" id="BBNU01000020">
    <property type="protein sequence ID" value="GAL81934.1"/>
    <property type="molecule type" value="Genomic_DNA"/>
</dbReference>
<evidence type="ECO:0000256" key="3">
    <source>
        <dbReference type="ARBA" id="ARBA00023295"/>
    </source>
</evidence>
<evidence type="ECO:0000313" key="10">
    <source>
        <dbReference type="Proteomes" id="UP000029643"/>
    </source>
</evidence>
<evidence type="ECO:0000259" key="6">
    <source>
        <dbReference type="Pfam" id="PF02837"/>
    </source>
</evidence>
<protein>
    <submittedName>
        <fullName evidence="9">Beta-galactosidase</fullName>
        <ecNumber evidence="9">3.2.1.23</ecNumber>
    </submittedName>
</protein>
<dbReference type="PANTHER" id="PTHR42732:SF1">
    <property type="entry name" value="BETA-MANNOSIDASE"/>
    <property type="match status" value="1"/>
</dbReference>
<dbReference type="SUPFAM" id="SSF49785">
    <property type="entry name" value="Galactose-binding domain-like"/>
    <property type="match status" value="1"/>
</dbReference>
<evidence type="ECO:0000259" key="4">
    <source>
        <dbReference type="Pfam" id="PF00703"/>
    </source>
</evidence>
<dbReference type="SUPFAM" id="SSF49303">
    <property type="entry name" value="beta-Galactosidase/glucuronidase domain"/>
    <property type="match status" value="1"/>
</dbReference>
<dbReference type="Pfam" id="PF02837">
    <property type="entry name" value="Glyco_hydro_2_N"/>
    <property type="match status" value="1"/>
</dbReference>
<dbReference type="Gene3D" id="2.60.40.10">
    <property type="entry name" value="Immunoglobulins"/>
    <property type="match status" value="3"/>
</dbReference>
<dbReference type="Gene3D" id="2.60.120.260">
    <property type="entry name" value="Galactose-binding domain-like"/>
    <property type="match status" value="1"/>
</dbReference>
<organism evidence="9 10">
    <name type="scientific">Algibacter lectus</name>
    <dbReference type="NCBI Taxonomy" id="221126"/>
    <lineage>
        <taxon>Bacteria</taxon>
        <taxon>Pseudomonadati</taxon>
        <taxon>Bacteroidota</taxon>
        <taxon>Flavobacteriia</taxon>
        <taxon>Flavobacteriales</taxon>
        <taxon>Flavobacteriaceae</taxon>
        <taxon>Algibacter</taxon>
    </lineage>
</organism>
<evidence type="ECO:0000256" key="1">
    <source>
        <dbReference type="ARBA" id="ARBA00007401"/>
    </source>
</evidence>
<evidence type="ECO:0000313" key="9">
    <source>
        <dbReference type="EMBL" id="GAL81934.1"/>
    </source>
</evidence>
<feature type="domain" description="Glycosyl hydrolases family 2 sugar binding" evidence="6">
    <location>
        <begin position="53"/>
        <end position="181"/>
    </location>
</feature>
<dbReference type="InterPro" id="IPR032311">
    <property type="entry name" value="DUF4982"/>
</dbReference>
<reference evidence="9 10" key="1">
    <citation type="journal article" date="2014" name="Genome Announc.">
        <title>Draft Genome Sequences of Marine Flavobacterium Algibacter lectus Strains SS8 and NR4.</title>
        <authorList>
            <person name="Takatani N."/>
            <person name="Nakanishi M."/>
            <person name="Meirelles P."/>
            <person name="Mino S."/>
            <person name="Suda W."/>
            <person name="Oshima K."/>
            <person name="Hattori M."/>
            <person name="Ohkuma M."/>
            <person name="Hosokawa M."/>
            <person name="Miyashita K."/>
            <person name="Thompson F.L."/>
            <person name="Niwa A."/>
            <person name="Sawabe T."/>
            <person name="Sawabe T."/>
        </authorList>
    </citation>
    <scope>NUCLEOTIDE SEQUENCE [LARGE SCALE GENOMIC DNA]</scope>
    <source>
        <strain evidence="10">JCM19274</strain>
    </source>
</reference>
<evidence type="ECO:0000259" key="8">
    <source>
        <dbReference type="Pfam" id="PF18565"/>
    </source>
</evidence>
<dbReference type="Proteomes" id="UP000029643">
    <property type="component" value="Unassembled WGS sequence"/>
</dbReference>
<keyword evidence="3 9" id="KW-0326">Glycosidase</keyword>
<evidence type="ECO:0000256" key="2">
    <source>
        <dbReference type="ARBA" id="ARBA00022801"/>
    </source>
</evidence>
<dbReference type="EC" id="3.2.1.23" evidence="9"/>
<feature type="domain" description="DUF4982" evidence="7">
    <location>
        <begin position="611"/>
        <end position="675"/>
    </location>
</feature>
<dbReference type="InterPro" id="IPR017853">
    <property type="entry name" value="GH"/>
</dbReference>
<gene>
    <name evidence="9" type="ORF">JCM19274_114</name>
</gene>
<comment type="caution">
    <text evidence="9">The sequence shown here is derived from an EMBL/GenBank/DDBJ whole genome shotgun (WGS) entry which is preliminary data.</text>
</comment>
<dbReference type="InterPro" id="IPR006104">
    <property type="entry name" value="Glyco_hydro_2_N"/>
</dbReference>
<accession>A0A090X1R5</accession>
<evidence type="ECO:0000259" key="5">
    <source>
        <dbReference type="Pfam" id="PF02836"/>
    </source>
</evidence>
<dbReference type="RefSeq" id="WP_052416398.1">
    <property type="nucleotide sequence ID" value="NZ_BBNU01000020.1"/>
</dbReference>
<dbReference type="SUPFAM" id="SSF51445">
    <property type="entry name" value="(Trans)glycosidases"/>
    <property type="match status" value="1"/>
</dbReference>
<name>A0A090X1R5_9FLAO</name>
<dbReference type="Gene3D" id="3.20.20.80">
    <property type="entry name" value="Glycosidases"/>
    <property type="match status" value="1"/>
</dbReference>
<dbReference type="InterPro" id="IPR006102">
    <property type="entry name" value="Ig-like_GH2"/>
</dbReference>
<dbReference type="Pfam" id="PF02836">
    <property type="entry name" value="Glyco_hydro_2_C"/>
    <property type="match status" value="1"/>
</dbReference>
<dbReference type="InterPro" id="IPR006103">
    <property type="entry name" value="Glyco_hydro_2_cat"/>
</dbReference>
<dbReference type="PRINTS" id="PR00132">
    <property type="entry name" value="GLHYDRLASE2"/>
</dbReference>
<keyword evidence="2 9" id="KW-0378">Hydrolase</keyword>
<comment type="similarity">
    <text evidence="1">Belongs to the glycosyl hydrolase 2 family.</text>
</comment>
<dbReference type="AlphaFoldDB" id="A0A090X1R5"/>
<dbReference type="Pfam" id="PF18565">
    <property type="entry name" value="Glyco_hydro2_C5"/>
    <property type="match status" value="1"/>
</dbReference>
<feature type="domain" description="Glycoside hydrolase family 2 catalytic" evidence="5">
    <location>
        <begin position="313"/>
        <end position="431"/>
    </location>
</feature>
<dbReference type="PANTHER" id="PTHR42732">
    <property type="entry name" value="BETA-GALACTOSIDASE"/>
    <property type="match status" value="1"/>
</dbReference>
<proteinExistence type="inferred from homology"/>
<sequence length="783" mass="89352">MKNIKLLGLLVVVTFMLQSCKEGTFSTLKINSDWKFKIIEESKDSEADIHKLTYDDSSWESVSLPHTANIEPLLVNNQWQGICWYRKTFNVPKGNSDKKLFLELEAAMNYSKIWINNMEVSEHHGGYLPVVVDITKYVKIGEDNVIAVRLDNTDNMVTGPKPLKRLDFNMFGGLYRNAWLTAKEKVYISHPVLANKVAGGGIFITYPKVSEKESTVSIKTHLVNDYNENKSVELVQSIFFKGKLIEERKSSKVNIEAEKDIELTEQFSIIDAQLWSPKNPNLYSLETKLLQEGEVIDKETTRFGIREFTFDEKHQLYINGEHTFLRGGVNRHQEYPFVGYALSDNAQYRDAKKIKDAGFNYIRLSHYPQSPAFLDACDELGLVVIDAIMGWQFYNDTDSFREYCYRSATELIRRDRNRPSVLAWEVSLNETKMPVFFMEELNRIVHAEYPGDNVYSCGWMNDVYDIFLQARQHRILHPDDNDGTKPYSVSEYGDWEYHSKNAGLNQDKLPNELRAELSSRQLRSAGEERLLNQAYNLQESHNDNLNTIAYSDSYWVMYDYNRGYYDNLEASGIMDIFRIPKFGYYFYKSQREVSEGAVLKLATYWNEESPPTNVKVFSNADEVKLYLNDKLIASQKPDSDKNTNKLSHPPFTFKLDTFQAGTLKAVGYLNGKEIATDIVKTPPLKATGLKIWLDESGKNPEAGQNDVLFLYVSAVDENGTIITGFSDEVKLEIEGDVEIMNPDKIKAEAGIATALIRVGKSVGQIKVSAKAAELSGALEFTVQ</sequence>
<dbReference type="InterPro" id="IPR036156">
    <property type="entry name" value="Beta-gal/glucu_dom_sf"/>
</dbReference>
<dbReference type="PROSITE" id="PS51257">
    <property type="entry name" value="PROKAR_LIPOPROTEIN"/>
    <property type="match status" value="1"/>
</dbReference>
<feature type="domain" description="Glycoside hydrolase family 2" evidence="8">
    <location>
        <begin position="700"/>
        <end position="776"/>
    </location>
</feature>
<feature type="domain" description="Glycoside hydrolase family 2 immunoglobulin-like beta-sandwich" evidence="4">
    <location>
        <begin position="205"/>
        <end position="306"/>
    </location>
</feature>
<dbReference type="InterPro" id="IPR013783">
    <property type="entry name" value="Ig-like_fold"/>
</dbReference>